<dbReference type="Pfam" id="PF14321">
    <property type="entry name" value="DUF4382"/>
    <property type="match status" value="1"/>
</dbReference>
<dbReference type="InterPro" id="IPR013784">
    <property type="entry name" value="Carb-bd-like_fold"/>
</dbReference>
<dbReference type="Gene3D" id="2.60.40.1120">
    <property type="entry name" value="Carboxypeptidase-like, regulatory domain"/>
    <property type="match status" value="1"/>
</dbReference>
<gene>
    <name evidence="2" type="ORF">DI487_00235</name>
</gene>
<dbReference type="RefSeq" id="WP_109567867.1">
    <property type="nucleotide sequence ID" value="NZ_CP029463.1"/>
</dbReference>
<dbReference type="GO" id="GO:0030246">
    <property type="term" value="F:carbohydrate binding"/>
    <property type="evidence" value="ECO:0007669"/>
    <property type="project" value="InterPro"/>
</dbReference>
<feature type="domain" description="DUF4382" evidence="1">
    <location>
        <begin position="32"/>
        <end position="164"/>
    </location>
</feature>
<dbReference type="Proteomes" id="UP000245429">
    <property type="component" value="Chromosome"/>
</dbReference>
<proteinExistence type="predicted"/>
<evidence type="ECO:0000313" key="2">
    <source>
        <dbReference type="EMBL" id="AWM12458.1"/>
    </source>
</evidence>
<dbReference type="SUPFAM" id="SSF49452">
    <property type="entry name" value="Starch-binding domain-like"/>
    <property type="match status" value="1"/>
</dbReference>
<keyword evidence="3" id="KW-1185">Reference proteome</keyword>
<dbReference type="OrthoDB" id="2111471at2"/>
<protein>
    <submittedName>
        <fullName evidence="2">Carbohydrate-binding protein</fullName>
    </submittedName>
</protein>
<name>A0A2U8QQV6_9FLAO</name>
<dbReference type="KEGG" id="fse:DI487_00235"/>
<accession>A0A2U8QQV6</accession>
<sequence length="254" mass="27214">MKKLFLFVSVATTLLFISCNDNDSQAQSYSYNVKMTDAPAPYDAVYIDVQGVEVKTSDGATYDLETEAQVYNLLELSNGVTVEIASDEIQSAYVTQIRLILGENNSIVVNGQTYPLSTPSAQQSGLKLLVNQELDANVQNTILIDFDAHSSIVVEGNGSYSLKPVLREVNVQITGSVSGSISTTGINATVTAISATGEEFTTIVDENSEFQLLGLAPGTYTISITPEAPLTSLTIQNIEVMANTETNLEALILP</sequence>
<organism evidence="2 3">
    <name type="scientific">Flavobacterium sediminis</name>
    <dbReference type="NCBI Taxonomy" id="2201181"/>
    <lineage>
        <taxon>Bacteria</taxon>
        <taxon>Pseudomonadati</taxon>
        <taxon>Bacteroidota</taxon>
        <taxon>Flavobacteriia</taxon>
        <taxon>Flavobacteriales</taxon>
        <taxon>Flavobacteriaceae</taxon>
        <taxon>Flavobacterium</taxon>
    </lineage>
</organism>
<evidence type="ECO:0000313" key="3">
    <source>
        <dbReference type="Proteomes" id="UP000245429"/>
    </source>
</evidence>
<dbReference type="EMBL" id="CP029463">
    <property type="protein sequence ID" value="AWM12458.1"/>
    <property type="molecule type" value="Genomic_DNA"/>
</dbReference>
<dbReference type="AlphaFoldDB" id="A0A2U8QQV6"/>
<reference evidence="2 3" key="1">
    <citation type="submission" date="2018-05" db="EMBL/GenBank/DDBJ databases">
        <title>Flavobacterium sp. MEBiC07310.</title>
        <authorList>
            <person name="Baek K."/>
        </authorList>
    </citation>
    <scope>NUCLEOTIDE SEQUENCE [LARGE SCALE GENOMIC DNA]</scope>
    <source>
        <strain evidence="2 3">MEBiC07310</strain>
    </source>
</reference>
<dbReference type="PROSITE" id="PS51257">
    <property type="entry name" value="PROKAR_LIPOPROTEIN"/>
    <property type="match status" value="1"/>
</dbReference>
<dbReference type="InterPro" id="IPR025491">
    <property type="entry name" value="DUF4382"/>
</dbReference>
<evidence type="ECO:0000259" key="1">
    <source>
        <dbReference type="Pfam" id="PF14321"/>
    </source>
</evidence>